<organism evidence="1 2">
    <name type="scientific">Cichorium intybus</name>
    <name type="common">Chicory</name>
    <dbReference type="NCBI Taxonomy" id="13427"/>
    <lineage>
        <taxon>Eukaryota</taxon>
        <taxon>Viridiplantae</taxon>
        <taxon>Streptophyta</taxon>
        <taxon>Embryophyta</taxon>
        <taxon>Tracheophyta</taxon>
        <taxon>Spermatophyta</taxon>
        <taxon>Magnoliopsida</taxon>
        <taxon>eudicotyledons</taxon>
        <taxon>Gunneridae</taxon>
        <taxon>Pentapetalae</taxon>
        <taxon>asterids</taxon>
        <taxon>campanulids</taxon>
        <taxon>Asterales</taxon>
        <taxon>Asteraceae</taxon>
        <taxon>Cichorioideae</taxon>
        <taxon>Cichorieae</taxon>
        <taxon>Cichoriinae</taxon>
        <taxon>Cichorium</taxon>
    </lineage>
</organism>
<keyword evidence="2" id="KW-1185">Reference proteome</keyword>
<protein>
    <submittedName>
        <fullName evidence="1">Uncharacterized protein</fullName>
    </submittedName>
</protein>
<gene>
    <name evidence="1" type="ORF">L2E82_39957</name>
</gene>
<evidence type="ECO:0000313" key="1">
    <source>
        <dbReference type="EMBL" id="KAI3710183.1"/>
    </source>
</evidence>
<dbReference type="EMBL" id="CM042015">
    <property type="protein sequence ID" value="KAI3710183.1"/>
    <property type="molecule type" value="Genomic_DNA"/>
</dbReference>
<accession>A0ACB9AKF8</accession>
<name>A0ACB9AKF8_CICIN</name>
<dbReference type="Proteomes" id="UP001055811">
    <property type="component" value="Linkage Group LG07"/>
</dbReference>
<evidence type="ECO:0000313" key="2">
    <source>
        <dbReference type="Proteomes" id="UP001055811"/>
    </source>
</evidence>
<comment type="caution">
    <text evidence="1">The sequence shown here is derived from an EMBL/GenBank/DDBJ whole genome shotgun (WGS) entry which is preliminary data.</text>
</comment>
<sequence>MPESSPSIPHVLQRQGGLLSAYDLLGENVFLENAKDIADTLLPAWDTPSGIPYNIINLVDGNPYNPGWTAERGSALLQNGPGQYGKSCPEKGPVL</sequence>
<reference evidence="2" key="1">
    <citation type="journal article" date="2022" name="Mol. Ecol. Resour.">
        <title>The genomes of chicory, endive, great burdock and yacon provide insights into Asteraceae palaeo-polyploidization history and plant inulin production.</title>
        <authorList>
            <person name="Fan W."/>
            <person name="Wang S."/>
            <person name="Wang H."/>
            <person name="Wang A."/>
            <person name="Jiang F."/>
            <person name="Liu H."/>
            <person name="Zhao H."/>
            <person name="Xu D."/>
            <person name="Zhang Y."/>
        </authorList>
    </citation>
    <scope>NUCLEOTIDE SEQUENCE [LARGE SCALE GENOMIC DNA]</scope>
    <source>
        <strain evidence="2">cv. Punajuju</strain>
    </source>
</reference>
<reference evidence="1 2" key="2">
    <citation type="journal article" date="2022" name="Mol. Ecol. Resour.">
        <title>The genomes of chicory, endive, great burdock and yacon provide insights into Asteraceae paleo-polyploidization history and plant inulin production.</title>
        <authorList>
            <person name="Fan W."/>
            <person name="Wang S."/>
            <person name="Wang H."/>
            <person name="Wang A."/>
            <person name="Jiang F."/>
            <person name="Liu H."/>
            <person name="Zhao H."/>
            <person name="Xu D."/>
            <person name="Zhang Y."/>
        </authorList>
    </citation>
    <scope>NUCLEOTIDE SEQUENCE [LARGE SCALE GENOMIC DNA]</scope>
    <source>
        <strain evidence="2">cv. Punajuju</strain>
        <tissue evidence="1">Leaves</tissue>
    </source>
</reference>
<proteinExistence type="predicted"/>